<evidence type="ECO:0000313" key="2">
    <source>
        <dbReference type="EMBL" id="EGZ15978.1"/>
    </source>
</evidence>
<protein>
    <submittedName>
        <fullName evidence="2">Uncharacterized protein</fullName>
    </submittedName>
</protein>
<accession>G4ZLD2</accession>
<dbReference type="KEGG" id="psoj:PHYSODRAFT_302357"/>
<feature type="region of interest" description="Disordered" evidence="1">
    <location>
        <begin position="30"/>
        <end position="93"/>
    </location>
</feature>
<dbReference type="GeneID" id="20642136"/>
<dbReference type="Proteomes" id="UP000002640">
    <property type="component" value="Unassembled WGS sequence"/>
</dbReference>
<evidence type="ECO:0000313" key="3">
    <source>
        <dbReference type="Proteomes" id="UP000002640"/>
    </source>
</evidence>
<dbReference type="AlphaFoldDB" id="G4ZLD2"/>
<feature type="compositionally biased region" description="Polar residues" evidence="1">
    <location>
        <begin position="160"/>
        <end position="171"/>
    </location>
</feature>
<dbReference type="OMA" id="MPSPKGQ"/>
<feature type="region of interest" description="Disordered" evidence="1">
    <location>
        <begin position="114"/>
        <end position="138"/>
    </location>
</feature>
<evidence type="ECO:0000256" key="1">
    <source>
        <dbReference type="SAM" id="MobiDB-lite"/>
    </source>
</evidence>
<organism evidence="2 3">
    <name type="scientific">Phytophthora sojae (strain P6497)</name>
    <name type="common">Soybean stem and root rot agent</name>
    <name type="synonym">Phytophthora megasperma f. sp. glycines</name>
    <dbReference type="NCBI Taxonomy" id="1094619"/>
    <lineage>
        <taxon>Eukaryota</taxon>
        <taxon>Sar</taxon>
        <taxon>Stramenopiles</taxon>
        <taxon>Oomycota</taxon>
        <taxon>Peronosporomycetes</taxon>
        <taxon>Peronosporales</taxon>
        <taxon>Peronosporaceae</taxon>
        <taxon>Phytophthora</taxon>
    </lineage>
</organism>
<feature type="compositionally biased region" description="Basic residues" evidence="1">
    <location>
        <begin position="214"/>
        <end position="224"/>
    </location>
</feature>
<dbReference type="RefSeq" id="XP_009529727.1">
    <property type="nucleotide sequence ID" value="XM_009531432.1"/>
</dbReference>
<dbReference type="EMBL" id="JH159155">
    <property type="protein sequence ID" value="EGZ15978.1"/>
    <property type="molecule type" value="Genomic_DNA"/>
</dbReference>
<reference evidence="2 3" key="1">
    <citation type="journal article" date="2006" name="Science">
        <title>Phytophthora genome sequences uncover evolutionary origins and mechanisms of pathogenesis.</title>
        <authorList>
            <person name="Tyler B.M."/>
            <person name="Tripathy S."/>
            <person name="Zhang X."/>
            <person name="Dehal P."/>
            <person name="Jiang R.H."/>
            <person name="Aerts A."/>
            <person name="Arredondo F.D."/>
            <person name="Baxter L."/>
            <person name="Bensasson D."/>
            <person name="Beynon J.L."/>
            <person name="Chapman J."/>
            <person name="Damasceno C.M."/>
            <person name="Dorrance A.E."/>
            <person name="Dou D."/>
            <person name="Dickerman A.W."/>
            <person name="Dubchak I.L."/>
            <person name="Garbelotto M."/>
            <person name="Gijzen M."/>
            <person name="Gordon S.G."/>
            <person name="Govers F."/>
            <person name="Grunwald N.J."/>
            <person name="Huang W."/>
            <person name="Ivors K.L."/>
            <person name="Jones R.W."/>
            <person name="Kamoun S."/>
            <person name="Krampis K."/>
            <person name="Lamour K.H."/>
            <person name="Lee M.K."/>
            <person name="McDonald W.H."/>
            <person name="Medina M."/>
            <person name="Meijer H.J."/>
            <person name="Nordberg E.K."/>
            <person name="Maclean D.J."/>
            <person name="Ospina-Giraldo M.D."/>
            <person name="Morris P.F."/>
            <person name="Phuntumart V."/>
            <person name="Putnam N.H."/>
            <person name="Rash S."/>
            <person name="Rose J.K."/>
            <person name="Sakihama Y."/>
            <person name="Salamov A.A."/>
            <person name="Savidor A."/>
            <person name="Scheuring C.F."/>
            <person name="Smith B.M."/>
            <person name="Sobral B.W."/>
            <person name="Terry A."/>
            <person name="Torto-Alalibo T.A."/>
            <person name="Win J."/>
            <person name="Xu Z."/>
            <person name="Zhang H."/>
            <person name="Grigoriev I.V."/>
            <person name="Rokhsar D.S."/>
            <person name="Boore J.L."/>
        </authorList>
    </citation>
    <scope>NUCLEOTIDE SEQUENCE [LARGE SCALE GENOMIC DNA]</scope>
    <source>
        <strain evidence="2 3">P6497</strain>
    </source>
</reference>
<gene>
    <name evidence="2" type="ORF">PHYSODRAFT_302357</name>
</gene>
<sequence length="414" mass="45357">MAYCGSVGSVNVLAIMSTDLFDESQENPFLLQQRSTSPSKLKSDSSRSPQRASFIKGGELPLDDPSGTYGYRDQHGGFSPFKSSQSAPVSPQYAPGRTVSFAAPASVPRGILKRQSSYESDASTVPSVRDQQQSMNPLVTDSELHKLLYSLNRFGLANESGTANDPASSPQDRPLGSNPLWFRGNAASTGGESEGPDSGDEFSELRASRAGTTQRRRSSKKKSCVLRQDPMGRSRGSVTFATVKNLLRGGGLAGRTALKNTPEVQRKKSMGTISSRMKIKQKFVRPTILTDAYHRVSDMKLGTRPLSVCIKHVAFPERWEDDLCDREEADPGMPPPKGQLKRNSFISLETLDKIGTRAACPVHLIDDEKPDYSRVSARVDSYNHVRSPKRGLRRPSTWLAGAALDARVAYYEDH</sequence>
<name>G4ZLD2_PHYSP</name>
<dbReference type="InParanoid" id="G4ZLD2"/>
<proteinExistence type="predicted"/>
<feature type="region of interest" description="Disordered" evidence="1">
    <location>
        <begin position="160"/>
        <end position="231"/>
    </location>
</feature>
<keyword evidence="3" id="KW-1185">Reference proteome</keyword>
<dbReference type="SMR" id="G4ZLD2"/>